<dbReference type="EMBL" id="JACHWZ010000004">
    <property type="protein sequence ID" value="MBB3060330.1"/>
    <property type="molecule type" value="Genomic_DNA"/>
</dbReference>
<name>A0A7W4W9U7_9GAMM</name>
<reference evidence="1 2" key="1">
    <citation type="submission" date="2020-08" db="EMBL/GenBank/DDBJ databases">
        <title>Genomic Encyclopedia of Type Strains, Phase III (KMG-III): the genomes of soil and plant-associated and newly described type strains.</title>
        <authorList>
            <person name="Whitman W."/>
        </authorList>
    </citation>
    <scope>NUCLEOTIDE SEQUENCE [LARGE SCALE GENOMIC DNA]</scope>
    <source>
        <strain evidence="1 2">CECT 8799</strain>
    </source>
</reference>
<proteinExistence type="predicted"/>
<gene>
    <name evidence="1" type="ORF">FHS09_001145</name>
</gene>
<comment type="caution">
    <text evidence="1">The sequence shown here is derived from an EMBL/GenBank/DDBJ whole genome shotgun (WGS) entry which is preliminary data.</text>
</comment>
<protein>
    <submittedName>
        <fullName evidence="1">Cation transporter-like permease</fullName>
    </submittedName>
</protein>
<evidence type="ECO:0000313" key="2">
    <source>
        <dbReference type="Proteomes" id="UP000535937"/>
    </source>
</evidence>
<evidence type="ECO:0000313" key="1">
    <source>
        <dbReference type="EMBL" id="MBB3060330.1"/>
    </source>
</evidence>
<dbReference type="RefSeq" id="WP_221191810.1">
    <property type="nucleotide sequence ID" value="NZ_JACHWZ010000004.1"/>
</dbReference>
<dbReference type="Proteomes" id="UP000535937">
    <property type="component" value="Unassembled WGS sequence"/>
</dbReference>
<dbReference type="AlphaFoldDB" id="A0A7W4W9U7"/>
<keyword evidence="2" id="KW-1185">Reference proteome</keyword>
<accession>A0A7W4W9U7</accession>
<sequence>MPSPILALVAWSLVIWLWMYVTRLPAIAKAQIKLDPDAVRTHLQRNPELLLDE</sequence>
<organism evidence="1 2">
    <name type="scientific">Microbulbifer rhizosphaerae</name>
    <dbReference type="NCBI Taxonomy" id="1562603"/>
    <lineage>
        <taxon>Bacteria</taxon>
        <taxon>Pseudomonadati</taxon>
        <taxon>Pseudomonadota</taxon>
        <taxon>Gammaproteobacteria</taxon>
        <taxon>Cellvibrionales</taxon>
        <taxon>Microbulbiferaceae</taxon>
        <taxon>Microbulbifer</taxon>
    </lineage>
</organism>